<dbReference type="RefSeq" id="WP_050595353.1">
    <property type="nucleotide sequence ID" value="NZ_HG810017.1"/>
</dbReference>
<accession>W8Y8L4</accession>
<organism evidence="2">
    <name type="scientific">Bacillus thuringiensis DB27</name>
    <dbReference type="NCBI Taxonomy" id="1431339"/>
    <lineage>
        <taxon>Bacteria</taxon>
        <taxon>Bacillati</taxon>
        <taxon>Bacillota</taxon>
        <taxon>Bacilli</taxon>
        <taxon>Bacillales</taxon>
        <taxon>Bacillaceae</taxon>
        <taxon>Bacillus</taxon>
        <taxon>Bacillus cereus group</taxon>
    </lineage>
</organism>
<dbReference type="CDD" id="cd03819">
    <property type="entry name" value="GT4_WavL-like"/>
    <property type="match status" value="1"/>
</dbReference>
<dbReference type="EMBL" id="HG810017">
    <property type="protein sequence ID" value="CDN34987.1"/>
    <property type="molecule type" value="Genomic_DNA"/>
</dbReference>
<dbReference type="InterPro" id="IPR001296">
    <property type="entry name" value="Glyco_trans_1"/>
</dbReference>
<dbReference type="Pfam" id="PF00534">
    <property type="entry name" value="Glycos_transf_1"/>
    <property type="match status" value="1"/>
</dbReference>
<dbReference type="PANTHER" id="PTHR12526:SF630">
    <property type="entry name" value="GLYCOSYLTRANSFERASE"/>
    <property type="match status" value="1"/>
</dbReference>
<dbReference type="AlphaFoldDB" id="W8Y8L4"/>
<evidence type="ECO:0000259" key="1">
    <source>
        <dbReference type="Pfam" id="PF00534"/>
    </source>
</evidence>
<name>W8Y8L4_BACTU</name>
<reference evidence="2" key="2">
    <citation type="submission" date="2014-01" db="EMBL/GenBank/DDBJ databases">
        <authorList>
            <person name="Aslett M."/>
        </authorList>
    </citation>
    <scope>NUCLEOTIDE SEQUENCE [LARGE SCALE GENOMIC DNA]</scope>
    <source>
        <strain evidence="2">DB27</strain>
    </source>
</reference>
<protein>
    <recommendedName>
        <fullName evidence="1">Glycosyl transferase family 1 domain-containing protein</fullName>
    </recommendedName>
</protein>
<dbReference type="PANTHER" id="PTHR12526">
    <property type="entry name" value="GLYCOSYLTRANSFERASE"/>
    <property type="match status" value="1"/>
</dbReference>
<dbReference type="GO" id="GO:0016757">
    <property type="term" value="F:glycosyltransferase activity"/>
    <property type="evidence" value="ECO:0007669"/>
    <property type="project" value="InterPro"/>
</dbReference>
<dbReference type="Proteomes" id="UP000030682">
    <property type="component" value="Unassembled WGS sequence"/>
</dbReference>
<evidence type="ECO:0000313" key="2">
    <source>
        <dbReference type="EMBL" id="CDN34987.1"/>
    </source>
</evidence>
<reference evidence="2" key="1">
    <citation type="submission" date="2014-01" db="EMBL/GenBank/DDBJ databases">
        <title>Draft genome sequence of highly nematicidal Bacillus thuringiensis DB27.</title>
        <authorList>
            <person name="Iatsenko I."/>
            <person name="Pickard D."/>
            <person name="Corton C."/>
            <person name="Dougan G."/>
            <person name="Sommer R.J."/>
        </authorList>
    </citation>
    <scope>NUCLEOTIDE SEQUENCE [LARGE SCALE GENOMIC DNA]</scope>
    <source>
        <strain evidence="2">DB27</strain>
    </source>
</reference>
<sequence length="359" mass="41664">MNILLMTDKLITGGAESYFCKLESNLRYDDFKIYTAAGDGELYESLTRKENFILISRWNHLRNIYYLRNEICKRKIELIHANSLRMVLYAFLLQKFIKKKIKIVYTKHNVTILEKKMPTLFRYFMNKYVNNIITVSEFEKNNLISIHVAEEKINTIYNGVDIEKFLFQQKKKESTYKIGILARLSKEKNHQLFIKIANVLKKRDDFLFYIAGDGPEKESIMKEIEKYGLQQSVKMLGNISEPHEFIGNMDALLLLSFREVFPMVVIEAMATGTPIVSIDVGGIHEAVIDGESGVLISEYCESEFASALEELQGNEEKVNDIRLKAREKAVRYFSLTKMIEETKNIYELEGVAKLINIQK</sequence>
<dbReference type="HOGENOM" id="CLU_009583_0_3_9"/>
<feature type="domain" description="Glycosyl transferase family 1" evidence="1">
    <location>
        <begin position="162"/>
        <end position="327"/>
    </location>
</feature>
<gene>
    <name evidence="2" type="ORF">BTDB27_001329</name>
</gene>
<proteinExistence type="predicted"/>
<dbReference type="Gene3D" id="3.40.50.2000">
    <property type="entry name" value="Glycogen Phosphorylase B"/>
    <property type="match status" value="2"/>
</dbReference>
<dbReference type="SUPFAM" id="SSF53756">
    <property type="entry name" value="UDP-Glycosyltransferase/glycogen phosphorylase"/>
    <property type="match status" value="1"/>
</dbReference>